<evidence type="ECO:0000256" key="9">
    <source>
        <dbReference type="SAM" id="Phobius"/>
    </source>
</evidence>
<dbReference type="InterPro" id="IPR003598">
    <property type="entry name" value="Ig_sub2"/>
</dbReference>
<feature type="region of interest" description="Disordered" evidence="8">
    <location>
        <begin position="977"/>
        <end position="1027"/>
    </location>
</feature>
<feature type="chain" id="PRO_5044780449" description="Neuroglian" evidence="10">
    <location>
        <begin position="28"/>
        <end position="1461"/>
    </location>
</feature>
<evidence type="ECO:0000256" key="2">
    <source>
        <dbReference type="ARBA" id="ARBA00022692"/>
    </source>
</evidence>
<gene>
    <name evidence="13" type="ORF">niasHS_009169</name>
</gene>
<feature type="transmembrane region" description="Helical" evidence="9">
    <location>
        <begin position="1329"/>
        <end position="1354"/>
    </location>
</feature>
<feature type="signal peptide" evidence="10">
    <location>
        <begin position="1"/>
        <end position="27"/>
    </location>
</feature>
<dbReference type="Pfam" id="PF13882">
    <property type="entry name" value="Bravo_FIGEY"/>
    <property type="match status" value="1"/>
</dbReference>
<keyword evidence="2 9" id="KW-0812">Transmembrane</keyword>
<evidence type="ECO:0000256" key="5">
    <source>
        <dbReference type="ARBA" id="ARBA00022989"/>
    </source>
</evidence>
<keyword evidence="6 9" id="KW-0472">Membrane</keyword>
<feature type="compositionally biased region" description="Basic and acidic residues" evidence="8">
    <location>
        <begin position="1381"/>
        <end position="1391"/>
    </location>
</feature>
<feature type="domain" description="Ig-like" evidence="11">
    <location>
        <begin position="606"/>
        <end position="697"/>
    </location>
</feature>
<evidence type="ECO:0000313" key="14">
    <source>
        <dbReference type="Proteomes" id="UP001620645"/>
    </source>
</evidence>
<evidence type="ECO:0000256" key="3">
    <source>
        <dbReference type="ARBA" id="ARBA00022737"/>
    </source>
</evidence>
<dbReference type="Proteomes" id="UP001620645">
    <property type="component" value="Unassembled WGS sequence"/>
</dbReference>
<dbReference type="InterPro" id="IPR003961">
    <property type="entry name" value="FN3_dom"/>
</dbReference>
<dbReference type="CDD" id="cd00063">
    <property type="entry name" value="FN3"/>
    <property type="match status" value="5"/>
</dbReference>
<dbReference type="InterPro" id="IPR003599">
    <property type="entry name" value="Ig_sub"/>
</dbReference>
<organism evidence="13 14">
    <name type="scientific">Heterodera schachtii</name>
    <name type="common">Sugarbeet cyst nematode worm</name>
    <name type="synonym">Tylenchus schachtii</name>
    <dbReference type="NCBI Taxonomy" id="97005"/>
    <lineage>
        <taxon>Eukaryota</taxon>
        <taxon>Metazoa</taxon>
        <taxon>Ecdysozoa</taxon>
        <taxon>Nematoda</taxon>
        <taxon>Chromadorea</taxon>
        <taxon>Rhabditida</taxon>
        <taxon>Tylenchina</taxon>
        <taxon>Tylenchomorpha</taxon>
        <taxon>Tylenchoidea</taxon>
        <taxon>Heteroderidae</taxon>
        <taxon>Heteroderinae</taxon>
        <taxon>Heterodera</taxon>
    </lineage>
</organism>
<keyword evidence="14" id="KW-1185">Reference proteome</keyword>
<dbReference type="SUPFAM" id="SSF49265">
    <property type="entry name" value="Fibronectin type III"/>
    <property type="match status" value="5"/>
</dbReference>
<dbReference type="CDD" id="cd00096">
    <property type="entry name" value="Ig"/>
    <property type="match status" value="1"/>
</dbReference>
<dbReference type="SMART" id="SM00409">
    <property type="entry name" value="IG"/>
    <property type="match status" value="6"/>
</dbReference>
<keyword evidence="3" id="KW-0677">Repeat</keyword>
<evidence type="ECO:0000256" key="6">
    <source>
        <dbReference type="ARBA" id="ARBA00023136"/>
    </source>
</evidence>
<evidence type="ECO:0000259" key="12">
    <source>
        <dbReference type="PROSITE" id="PS50853"/>
    </source>
</evidence>
<name>A0ABD2JE62_HETSC</name>
<evidence type="ECO:0000256" key="8">
    <source>
        <dbReference type="SAM" id="MobiDB-lite"/>
    </source>
</evidence>
<dbReference type="FunFam" id="2.60.40.10:FF:000035">
    <property type="entry name" value="Contactin 1"/>
    <property type="match status" value="1"/>
</dbReference>
<evidence type="ECO:0000256" key="10">
    <source>
        <dbReference type="SAM" id="SignalP"/>
    </source>
</evidence>
<dbReference type="InterPro" id="IPR007110">
    <property type="entry name" value="Ig-like_dom"/>
</dbReference>
<feature type="domain" description="Ig-like" evidence="11">
    <location>
        <begin position="324"/>
        <end position="414"/>
    </location>
</feature>
<evidence type="ECO:0000259" key="11">
    <source>
        <dbReference type="PROSITE" id="PS50835"/>
    </source>
</evidence>
<dbReference type="InterPro" id="IPR036116">
    <property type="entry name" value="FN3_sf"/>
</dbReference>
<dbReference type="SMART" id="SM00060">
    <property type="entry name" value="FN3"/>
    <property type="match status" value="5"/>
</dbReference>
<feature type="domain" description="Ig-like" evidence="11">
    <location>
        <begin position="417"/>
        <end position="498"/>
    </location>
</feature>
<dbReference type="PROSITE" id="PS50835">
    <property type="entry name" value="IG_LIKE"/>
    <property type="match status" value="5"/>
</dbReference>
<comment type="caution">
    <text evidence="13">The sequence shown here is derived from an EMBL/GenBank/DDBJ whole genome shotgun (WGS) entry which is preliminary data.</text>
</comment>
<feature type="domain" description="Ig-like" evidence="11">
    <location>
        <begin position="516"/>
        <end position="602"/>
    </location>
</feature>
<evidence type="ECO:0008006" key="15">
    <source>
        <dbReference type="Google" id="ProtNLM"/>
    </source>
</evidence>
<accession>A0ABD2JE62</accession>
<proteinExistence type="predicted"/>
<dbReference type="Gene3D" id="2.60.40.10">
    <property type="entry name" value="Immunoglobulins"/>
    <property type="match status" value="11"/>
</dbReference>
<feature type="domain" description="Fibronectin type-III" evidence="12">
    <location>
        <begin position="1216"/>
        <end position="1322"/>
    </location>
</feature>
<feature type="compositionally biased region" description="Polar residues" evidence="8">
    <location>
        <begin position="977"/>
        <end position="991"/>
    </location>
</feature>
<dbReference type="InterPro" id="IPR013098">
    <property type="entry name" value="Ig_I-set"/>
</dbReference>
<reference evidence="13 14" key="1">
    <citation type="submission" date="2024-10" db="EMBL/GenBank/DDBJ databases">
        <authorList>
            <person name="Kim D."/>
        </authorList>
    </citation>
    <scope>NUCLEOTIDE SEQUENCE [LARGE SCALE GENOMIC DNA]</scope>
    <source>
        <strain evidence="13">Taebaek</strain>
    </source>
</reference>
<dbReference type="InterPro" id="IPR013783">
    <property type="entry name" value="Ig-like_fold"/>
</dbReference>
<dbReference type="Pfam" id="PF07679">
    <property type="entry name" value="I-set"/>
    <property type="match status" value="3"/>
</dbReference>
<keyword evidence="5 9" id="KW-1133">Transmembrane helix</keyword>
<evidence type="ECO:0000256" key="4">
    <source>
        <dbReference type="ARBA" id="ARBA00022889"/>
    </source>
</evidence>
<evidence type="ECO:0000256" key="7">
    <source>
        <dbReference type="ARBA" id="ARBA00023157"/>
    </source>
</evidence>
<evidence type="ECO:0000256" key="1">
    <source>
        <dbReference type="ARBA" id="ARBA00004479"/>
    </source>
</evidence>
<dbReference type="SUPFAM" id="SSF48726">
    <property type="entry name" value="Immunoglobulin"/>
    <property type="match status" value="6"/>
</dbReference>
<feature type="domain" description="Fibronectin type-III" evidence="12">
    <location>
        <begin position="1101"/>
        <end position="1210"/>
    </location>
</feature>
<sequence>MHLLTTVFVPSILSIYLLISSPESVHATQASSEQQQIDWASIPTPPRFVHAPNDPIAYFVIDHRKMVNGAGTVSLARLRHSADGHRPRKPQQQQQPRRYSPATISGEQYGDGGGEHREEEEQPLPPVNKPRTLRCAAVGVPRPEYKWLKDNATLPLEVYASRILTNPDNGSLTFVHFEDIDEGDYQCLAFNGNGTAYSEKMRLQQAWIRAFPVGKGPEIVTIPMGRPYTRDCVPPESSPPASTFWLFQSPGNERQIQGINVSHISTNDRGTIFFHHVKETDFKASTLYTCAAYNNELKEYKFSDNAFNFEVTKRHDRNLHTVPPEQQWVNQSSPIALLGHVHKLHCFFSGLPNPEPTWYHNGQAIRANNPKGFTFENHGKTLVFNVTAEHIGRYDCKFEKHPSSYDRSFDIKVNAAPYWHDQPPPNVNTSEGETVTFDCKSSGNPTPTVTFYKNGVEMRRPRPGENWVIDGSKLTIFDVKQGVGGAGDNAVYQCKVENKHGYLWTNFYLNLLAFQPKLMEEPGQVEAIEGRPFSLSCKFFASPLAKVTWESPVLRGADFSQRVDQFGTGWLVFENVLPSYEGEYKCTGTNKYGSASGNIRLVVRKPTRLDQFTEQRMERRAGLPIRLECLAEHDLDLDIKYVWTINGKKLDQIGAESDHFRVLDDNTLEVDQPNQEDSGVYTCLASTKLDDASKSVTVVIEDVPPPVSSARILECNQTDPLVTITFDHLEPEDRTKPVEEFWLRYTVDQDVDQGKWHVYPVPVKAFQHEVIGDSLRQVNGRLSIMLKPFGTYAFQLIARNAIGDSAVYNIEGVCQTAQQAPSRNPSGVRVIGTQPDNLIIYWDPMGREEWNGEKFAYKIFYRRKDEDGGWKEVVVEDPFADQFTIDLGDNARAWDAYEVQVRAMNGRGLSKISPEVVEGRTGEGDPGVTPTNFRLKEVTATTAEFEWDPVDPSRVQGNFSGYKITYWYDVEATGEQQQQFSDDENNNSNRNAGGDDHQQQQQLIKQAAATARLKRKSSAATAKQIWHDGIVRRRRQQRALTTSGGLSRKSMTFSTNVMRGIVVGLKPNTINFAVISVLNGQNEGTPSQELSFRTKEGVPTAVRDLHAYPMNFLMPSDRAVVMLKWHSPRTVNGRLTKYSVRHCRAEPGASDDEIDELTQCTTPLFVLPPDNELRIVRLDFDTNYRFIVVAHTAAGDGLPNSVDARTLPEMMRLSAEPSRPQLVKESIGEDHFNITFVPGAFNEASGAPVGNAFLVRYREADDETAPWQEKHPVDKSTLQLTVDGLTQGTKYDVKVVAVQRDEAGSTLSSTESRVHHITTAGVSPRRATLYWVLAVLLILLLLLFCVCVACCLVYQRGRKYPVAEKERLHGREPMLPKERQFEEFGKGEETNRSLSGHVWGGGGESESDSLTEFGTDNDRGYNEDGSFVHMYGPGSKNAGLATTSQPTVESSSAGAQQQQQR</sequence>
<feature type="domain" description="Fibronectin type-III" evidence="12">
    <location>
        <begin position="824"/>
        <end position="924"/>
    </location>
</feature>
<dbReference type="SMART" id="SM00408">
    <property type="entry name" value="IGc2"/>
    <property type="match status" value="5"/>
</dbReference>
<feature type="domain" description="Ig-like" evidence="11">
    <location>
        <begin position="101"/>
        <end position="204"/>
    </location>
</feature>
<dbReference type="GO" id="GO:0016020">
    <property type="term" value="C:membrane"/>
    <property type="evidence" value="ECO:0007669"/>
    <property type="project" value="UniProtKB-SubCell"/>
</dbReference>
<evidence type="ECO:0000313" key="13">
    <source>
        <dbReference type="EMBL" id="KAL3088877.1"/>
    </source>
</evidence>
<keyword evidence="7" id="KW-1015">Disulfide bond</keyword>
<feature type="region of interest" description="Disordered" evidence="8">
    <location>
        <begin position="1381"/>
        <end position="1461"/>
    </location>
</feature>
<protein>
    <recommendedName>
        <fullName evidence="15">Neuroglian</fullName>
    </recommendedName>
</protein>
<keyword evidence="4" id="KW-0130">Cell adhesion</keyword>
<dbReference type="Pfam" id="PF13927">
    <property type="entry name" value="Ig_3"/>
    <property type="match status" value="1"/>
</dbReference>
<dbReference type="InterPro" id="IPR036179">
    <property type="entry name" value="Ig-like_dom_sf"/>
</dbReference>
<dbReference type="PANTHER" id="PTHR44170:SF35">
    <property type="entry name" value="NEUROGLIAN"/>
    <property type="match status" value="1"/>
</dbReference>
<feature type="compositionally biased region" description="Low complexity" evidence="8">
    <location>
        <begin position="999"/>
        <end position="1011"/>
    </location>
</feature>
<comment type="subcellular location">
    <subcellularLocation>
        <location evidence="1">Membrane</location>
        <topology evidence="1">Single-pass type I membrane protein</topology>
    </subcellularLocation>
</comment>
<dbReference type="PANTHER" id="PTHR44170">
    <property type="entry name" value="PROTEIN SIDEKICK"/>
    <property type="match status" value="1"/>
</dbReference>
<dbReference type="EMBL" id="JBICCN010000152">
    <property type="protein sequence ID" value="KAL3088877.1"/>
    <property type="molecule type" value="Genomic_DNA"/>
</dbReference>
<keyword evidence="10" id="KW-0732">Signal</keyword>
<dbReference type="GO" id="GO:0007155">
    <property type="term" value="P:cell adhesion"/>
    <property type="evidence" value="ECO:0007669"/>
    <property type="project" value="UniProtKB-KW"/>
</dbReference>
<dbReference type="PROSITE" id="PS50853">
    <property type="entry name" value="FN3"/>
    <property type="match status" value="3"/>
</dbReference>
<dbReference type="InterPro" id="IPR026966">
    <property type="entry name" value="Neurofascin/L1/NrCAM_C"/>
</dbReference>
<feature type="region of interest" description="Disordered" evidence="8">
    <location>
        <begin position="81"/>
        <end position="130"/>
    </location>
</feature>
<feature type="compositionally biased region" description="Polar residues" evidence="8">
    <location>
        <begin position="1440"/>
        <end position="1455"/>
    </location>
</feature>